<dbReference type="Proteomes" id="UP000184322">
    <property type="component" value="Chromosome"/>
</dbReference>
<accession>A0A1L4FSC7</accession>
<dbReference type="AlphaFoldDB" id="A0A1L4FSC7"/>
<name>A0A1L4FSC7_9BACT</name>
<proteinExistence type="predicted"/>
<organism evidence="1 2">
    <name type="scientific">Mycoplasmopsis pullorum</name>
    <dbReference type="NCBI Taxonomy" id="48003"/>
    <lineage>
        <taxon>Bacteria</taxon>
        <taxon>Bacillati</taxon>
        <taxon>Mycoplasmatota</taxon>
        <taxon>Mycoplasmoidales</taxon>
        <taxon>Metamycoplasmataceae</taxon>
        <taxon>Mycoplasmopsis</taxon>
    </lineage>
</organism>
<evidence type="ECO:0008006" key="3">
    <source>
        <dbReference type="Google" id="ProtNLM"/>
    </source>
</evidence>
<dbReference type="STRING" id="48003.BLA55_02460"/>
<evidence type="ECO:0000313" key="2">
    <source>
        <dbReference type="Proteomes" id="UP000184322"/>
    </source>
</evidence>
<dbReference type="EMBL" id="CP017813">
    <property type="protein sequence ID" value="APJ38508.1"/>
    <property type="molecule type" value="Genomic_DNA"/>
</dbReference>
<keyword evidence="2" id="KW-1185">Reference proteome</keyword>
<protein>
    <recommendedName>
        <fullName evidence="3">Phage portal protein</fullName>
    </recommendedName>
</protein>
<reference evidence="2" key="1">
    <citation type="submission" date="2016-10" db="EMBL/GenBank/DDBJ databases">
        <authorList>
            <person name="Beylefeld A."/>
            <person name="Abolnik C."/>
        </authorList>
    </citation>
    <scope>NUCLEOTIDE SEQUENCE [LARGE SCALE GENOMIC DNA]</scope>
    <source>
        <strain evidence="2">B359_6</strain>
    </source>
</reference>
<dbReference type="KEGG" id="mpul:BLA55_02460"/>
<sequence length="403" mass="46117">MSLNSADIYVRFMSELKGHAPRDGLYKDGKYTKPDSKTQFLEDGANVQVISLATDTPKVTVLDNEQLTQQLRDFLDQQGFLELIQKMEYKLYKQGIQALGIRQNGRIVLANVVRYETDENNELTKLTVHIENDDNNNPSDLENFEEWDVSDKSDKINKRVLIKSKNEVHDLEKITGQKYEYKQSKKIPYVIFKNDANARSDIQKVNDEFFELLNVKLESLLLDVFYSLPIPEIISNQKGSAGEKTTRAMFSLDTDRLIKSSTYETRMTNGSTFDIHQANTQALPILQTIENIKTWIKSSLQSKKDSSDYGTKNMHTAEVQGLNSDFEDLIESKANLRQIYYKKLMLLICEFIFNQIAKIDVMVVGSSKWLDEQANKLQANQNGVNITNPNAAQTINEAGKKWI</sequence>
<gene>
    <name evidence="1" type="ORF">BLA55_02460</name>
</gene>
<evidence type="ECO:0000313" key="1">
    <source>
        <dbReference type="EMBL" id="APJ38508.1"/>
    </source>
</evidence>